<evidence type="ECO:0000256" key="1">
    <source>
        <dbReference type="SAM" id="Phobius"/>
    </source>
</evidence>
<feature type="transmembrane region" description="Helical" evidence="1">
    <location>
        <begin position="91"/>
        <end position="111"/>
    </location>
</feature>
<keyword evidence="1" id="KW-0472">Membrane</keyword>
<dbReference type="OrthoDB" id="5911513at2759"/>
<evidence type="ECO:0000313" key="2">
    <source>
        <dbReference type="EMBL" id="CCD70966.2"/>
    </source>
</evidence>
<dbReference type="FunCoup" id="Q4R156">
    <property type="interactions" value="15"/>
</dbReference>
<keyword evidence="1" id="KW-0812">Transmembrane</keyword>
<dbReference type="InterPro" id="IPR001611">
    <property type="entry name" value="Leu-rich_rpt"/>
</dbReference>
<proteinExistence type="predicted"/>
<gene>
    <name evidence="2" type="ORF">CELE_Y55F3C.9</name>
    <name evidence="2 4" type="ORF">Y55F3C.9</name>
</gene>
<dbReference type="Proteomes" id="UP000001940">
    <property type="component" value="Chromosome IV"/>
</dbReference>
<protein>
    <submittedName>
        <fullName evidence="2">ATP synthase subunit alpha</fullName>
    </submittedName>
</protein>
<dbReference type="SUPFAM" id="SSF52047">
    <property type="entry name" value="RNI-like"/>
    <property type="match status" value="1"/>
</dbReference>
<dbReference type="Bgee" id="WBGene00044459">
    <property type="expression patterns" value="Expressed in pharyngeal muscle cell (C elegans) and 3 other cell types or tissues"/>
</dbReference>
<dbReference type="AGR" id="WB:WBGene00044459"/>
<dbReference type="AlphaFoldDB" id="Q4R156"/>
<reference evidence="2 3" key="1">
    <citation type="journal article" date="1998" name="Science">
        <title>Genome sequence of the nematode C. elegans: a platform for investigating biology.</title>
        <authorList>
            <consortium name="The C. elegans sequencing consortium"/>
            <person name="Sulson J.E."/>
            <person name="Waterston R."/>
        </authorList>
    </citation>
    <scope>NUCLEOTIDE SEQUENCE [LARGE SCALE GENOMIC DNA]</scope>
    <source>
        <strain evidence="2 3">Bristol N2</strain>
    </source>
</reference>
<feature type="transmembrane region" description="Helical" evidence="1">
    <location>
        <begin position="12"/>
        <end position="37"/>
    </location>
</feature>
<feature type="transmembrane region" description="Helical" evidence="1">
    <location>
        <begin position="182"/>
        <end position="205"/>
    </location>
</feature>
<sequence length="732" mass="83400">MLKNIIDYKSFELEIVVIFLFSHAICAAGFLFPIIIHSNKKESAHLHPIKISYLKDTGIIVVIGIVVITTIFMVVTKCFNFCAQREYVPRLIFNRISILIWGSLWIFYPLIHSDKMLLIHSVCLGFIISLYHVSLFIVICDLVGWLCSIFCIFLYLTSTLIGLLFATFIPLIVVHCTKSDSVLFHCGGVIILLAALFNTAIPYWIREQERKEGLLFHFESYYNRSHHMIDSLSNIAAERIAKYMNNGDYIISKAVERMDAQSCEVVFSNLLKLNPSQSGVIAEVCKNRSLHSLILGKKKKILKYGKKIDVVCLIDCIVNENSRTTLKSLDISKSEQILRQGWPEKIADMLPSLTTFILSGKKLTENEMTLLIKSFPNLSCLDISDTNIKNLNGISNLTHLQVLSMRNLHFNTWFDMMDLFNLKNLTFLDVSHDHYNTGIKTMQQFIGCGKSIEKLAFLDCTSTDLNDNLLNSLMESHPNLQKITALNCLVQYSKIPELQVLNMESIGSSLKSLSYFTSLKREASVLRCLTRILFLLRQAHERNEEYDLIGCMMKIIEVIETFPSTSANNLRYSIYMECVNCLTEISGNKSHQFHSLDVSLVLDIFLNYIDKMTSVDSFFGEHPCIPVWTAILNMIDLDLPGLNYDKIGGMAIQFLIKTAVAQNFFQCHALDVFVKCTVKSRNQNFSQYFTGMNQSAYHIFNVLTGVLKGIDIEWCLSAFRVLSRTPLKCKHN</sequence>
<dbReference type="PaxDb" id="6239-Y55F3C.9a"/>
<dbReference type="eggNOG" id="KOG3665">
    <property type="taxonomic scope" value="Eukaryota"/>
</dbReference>
<dbReference type="InParanoid" id="Q4R156"/>
<feature type="transmembrane region" description="Helical" evidence="1">
    <location>
        <begin position="57"/>
        <end position="79"/>
    </location>
</feature>
<accession>Q4R156</accession>
<dbReference type="PROSITE" id="PS51450">
    <property type="entry name" value="LRR"/>
    <property type="match status" value="1"/>
</dbReference>
<keyword evidence="1" id="KW-1133">Transmembrane helix</keyword>
<organism evidence="2 3">
    <name type="scientific">Caenorhabditis elegans</name>
    <dbReference type="NCBI Taxonomy" id="6239"/>
    <lineage>
        <taxon>Eukaryota</taxon>
        <taxon>Metazoa</taxon>
        <taxon>Ecdysozoa</taxon>
        <taxon>Nematoda</taxon>
        <taxon>Chromadorea</taxon>
        <taxon>Rhabditida</taxon>
        <taxon>Rhabditina</taxon>
        <taxon>Rhabditomorpha</taxon>
        <taxon>Rhabditoidea</taxon>
        <taxon>Rhabditidae</taxon>
        <taxon>Peloderinae</taxon>
        <taxon>Caenorhabditis</taxon>
    </lineage>
</organism>
<evidence type="ECO:0000313" key="3">
    <source>
        <dbReference type="Proteomes" id="UP000001940"/>
    </source>
</evidence>
<keyword evidence="3" id="KW-1185">Reference proteome</keyword>
<dbReference type="EMBL" id="BX284604">
    <property type="protein sequence ID" value="CCD70966.2"/>
    <property type="molecule type" value="Genomic_DNA"/>
</dbReference>
<evidence type="ECO:0000313" key="4">
    <source>
        <dbReference type="WormBase" id="Y55F3C.9a"/>
    </source>
</evidence>
<feature type="transmembrane region" description="Helical" evidence="1">
    <location>
        <begin position="145"/>
        <end position="170"/>
    </location>
</feature>
<dbReference type="InterPro" id="IPR051341">
    <property type="entry name" value="Zyg-11_UBL_adapter"/>
</dbReference>
<dbReference type="InterPro" id="IPR032675">
    <property type="entry name" value="LRR_dom_sf"/>
</dbReference>
<dbReference type="FunFam" id="3.80.10.10:FF:001631">
    <property type="entry name" value="Uncharacterized protein"/>
    <property type="match status" value="1"/>
</dbReference>
<dbReference type="PANTHER" id="PTHR12904">
    <property type="match status" value="1"/>
</dbReference>
<name>Q4R156_CAEEL</name>
<dbReference type="UCSC" id="Y55F3C.9">
    <property type="organism name" value="c. elegans"/>
</dbReference>
<dbReference type="SMR" id="Q4R156"/>
<dbReference type="Gene3D" id="3.80.10.10">
    <property type="entry name" value="Ribonuclease Inhibitor"/>
    <property type="match status" value="1"/>
</dbReference>
<feature type="transmembrane region" description="Helical" evidence="1">
    <location>
        <begin position="117"/>
        <end position="138"/>
    </location>
</feature>
<dbReference type="PANTHER" id="PTHR12904:SF28">
    <property type="entry name" value="ATP SYNTHASE SUBUNIT ALPHA-RELATED"/>
    <property type="match status" value="1"/>
</dbReference>
<dbReference type="PhylomeDB" id="Q4R156"/>
<dbReference type="GO" id="GO:0031462">
    <property type="term" value="C:Cul2-RING ubiquitin ligase complex"/>
    <property type="evidence" value="ECO:0000318"/>
    <property type="project" value="GO_Central"/>
</dbReference>
<dbReference type="STRING" id="6239.Y55F3C.9a.1"/>
<dbReference type="ExpressionAtlas" id="Q4R156">
    <property type="expression patterns" value="baseline and differential"/>
</dbReference>
<dbReference type="WormBase" id="Y55F3C.9a">
    <property type="protein sequence ID" value="CE52168"/>
    <property type="gene ID" value="WBGene00044459"/>
</dbReference>
<dbReference type="HOGENOM" id="CLU_388427_0_0_1"/>